<feature type="binding site" evidence="8">
    <location>
        <position position="226"/>
    </location>
    <ligand>
        <name>shikimate</name>
        <dbReference type="ChEBI" id="CHEBI:36208"/>
    </ligand>
</feature>
<comment type="subunit">
    <text evidence="8">Homodimer.</text>
</comment>
<feature type="domain" description="Quinate/shikimate 5-dehydrogenase/glutamyl-tRNA reductase" evidence="9">
    <location>
        <begin position="123"/>
        <end position="202"/>
    </location>
</feature>
<evidence type="ECO:0000313" key="12">
    <source>
        <dbReference type="EMBL" id="MEX0405890.1"/>
    </source>
</evidence>
<comment type="similarity">
    <text evidence="8">Belongs to the shikimate dehydrogenase family.</text>
</comment>
<evidence type="ECO:0000259" key="10">
    <source>
        <dbReference type="Pfam" id="PF08501"/>
    </source>
</evidence>
<dbReference type="PANTHER" id="PTHR21089">
    <property type="entry name" value="SHIKIMATE DEHYDROGENASE"/>
    <property type="match status" value="1"/>
</dbReference>
<comment type="pathway">
    <text evidence="1 8">Metabolic intermediate biosynthesis; chorismate biosynthesis; chorismate from D-erythrose 4-phosphate and phosphoenolpyruvate: step 4/7.</text>
</comment>
<evidence type="ECO:0000313" key="13">
    <source>
        <dbReference type="Proteomes" id="UP001556692"/>
    </source>
</evidence>
<evidence type="ECO:0000256" key="1">
    <source>
        <dbReference type="ARBA" id="ARBA00004871"/>
    </source>
</evidence>
<dbReference type="HAMAP" id="MF_00222">
    <property type="entry name" value="Shikimate_DH_AroE"/>
    <property type="match status" value="1"/>
</dbReference>
<evidence type="ECO:0000256" key="7">
    <source>
        <dbReference type="ARBA" id="ARBA00049442"/>
    </source>
</evidence>
<dbReference type="Pfam" id="PF01488">
    <property type="entry name" value="Shikimate_DH"/>
    <property type="match status" value="1"/>
</dbReference>
<comment type="caution">
    <text evidence="8">Lacks conserved residue(s) required for the propagation of feature annotation.</text>
</comment>
<dbReference type="CDD" id="cd01065">
    <property type="entry name" value="NAD_bind_Shikimate_DH"/>
    <property type="match status" value="1"/>
</dbReference>
<dbReference type="RefSeq" id="WP_367953763.1">
    <property type="nucleotide sequence ID" value="NZ_JBDPGJ010000002.1"/>
</dbReference>
<name>A0ABV3SJV2_9HYPH</name>
<dbReference type="Gene3D" id="3.40.50.10860">
    <property type="entry name" value="Leucine Dehydrogenase, chain A, domain 1"/>
    <property type="match status" value="1"/>
</dbReference>
<dbReference type="InterPro" id="IPR036291">
    <property type="entry name" value="NAD(P)-bd_dom_sf"/>
</dbReference>
<feature type="binding site" evidence="8">
    <location>
        <position position="248"/>
    </location>
    <ligand>
        <name>NADP(+)</name>
        <dbReference type="ChEBI" id="CHEBI:58349"/>
    </ligand>
</feature>
<dbReference type="SUPFAM" id="SSF51735">
    <property type="entry name" value="NAD(P)-binding Rossmann-fold domains"/>
    <property type="match status" value="1"/>
</dbReference>
<dbReference type="InterPro" id="IPR041121">
    <property type="entry name" value="SDH_C"/>
</dbReference>
<dbReference type="Pfam" id="PF18317">
    <property type="entry name" value="SDH_C"/>
    <property type="match status" value="1"/>
</dbReference>
<dbReference type="InterPro" id="IPR046346">
    <property type="entry name" value="Aminoacid_DH-like_N_sf"/>
</dbReference>
<dbReference type="Proteomes" id="UP001556692">
    <property type="component" value="Unassembled WGS sequence"/>
</dbReference>
<organism evidence="12 13">
    <name type="scientific">Aquibium pacificus</name>
    <dbReference type="NCBI Taxonomy" id="3153579"/>
    <lineage>
        <taxon>Bacteria</taxon>
        <taxon>Pseudomonadati</taxon>
        <taxon>Pseudomonadota</taxon>
        <taxon>Alphaproteobacteria</taxon>
        <taxon>Hyphomicrobiales</taxon>
        <taxon>Phyllobacteriaceae</taxon>
        <taxon>Aquibium</taxon>
    </lineage>
</organism>
<evidence type="ECO:0000259" key="9">
    <source>
        <dbReference type="Pfam" id="PF01488"/>
    </source>
</evidence>
<sequence>MTSQLAHGREPDRYAVFGSPIAHSRSPGIHAGFARVTGENIEYGTVEPPVEGFAPAVRAFLAGGGRGCNVTTPFKLQALAIADEQRPYAATAGAANCLKFEAGRIIAENFDGTGLVNDIQRNLGYDIAGRRVLLLGAGGAVRGAILPFLEARPTRLAVANRSADEARLLQSAFARHGALDASGLDDIEGAPFDLVVNATSASLFGELPAIPVRLFHDRTLAYELVYGRGLTPFMAFARESGAGRTVDGVGMLVEQAAEAFGWWRGVRPETGSVIQSLRASLPQILET</sequence>
<feature type="binding site" evidence="8">
    <location>
        <position position="255"/>
    </location>
    <ligand>
        <name>shikimate</name>
        <dbReference type="ChEBI" id="CHEBI:36208"/>
    </ligand>
</feature>
<dbReference type="NCBIfam" id="NF001310">
    <property type="entry name" value="PRK00258.1-2"/>
    <property type="match status" value="1"/>
</dbReference>
<evidence type="ECO:0000259" key="11">
    <source>
        <dbReference type="Pfam" id="PF18317"/>
    </source>
</evidence>
<evidence type="ECO:0000256" key="5">
    <source>
        <dbReference type="ARBA" id="ARBA00023002"/>
    </source>
</evidence>
<keyword evidence="3 8" id="KW-0028">Amino-acid biosynthesis</keyword>
<feature type="binding site" evidence="8">
    <location>
        <begin position="136"/>
        <end position="140"/>
    </location>
    <ligand>
        <name>NADP(+)</name>
        <dbReference type="ChEBI" id="CHEBI:58349"/>
    </ligand>
</feature>
<evidence type="ECO:0000256" key="4">
    <source>
        <dbReference type="ARBA" id="ARBA00022857"/>
    </source>
</evidence>
<dbReference type="InterPro" id="IPR022893">
    <property type="entry name" value="Shikimate_DH_fam"/>
</dbReference>
<dbReference type="NCBIfam" id="TIGR00507">
    <property type="entry name" value="aroE"/>
    <property type="match status" value="1"/>
</dbReference>
<keyword evidence="4 8" id="KW-0521">NADP</keyword>
<comment type="function">
    <text evidence="8">Involved in the biosynthesis of the chorismate, which leads to the biosynthesis of aromatic amino acids. Catalyzes the reversible NADPH linked reduction of 3-dehydroshikimate (DHSA) to yield shikimate (SA).</text>
</comment>
<dbReference type="InterPro" id="IPR013708">
    <property type="entry name" value="Shikimate_DH-bd_N"/>
</dbReference>
<gene>
    <name evidence="8 12" type="primary">aroE</name>
    <name evidence="12" type="ORF">ABGN05_09480</name>
</gene>
<feature type="domain" description="Shikimate dehydrogenase substrate binding N-terminal" evidence="10">
    <location>
        <begin position="16"/>
        <end position="98"/>
    </location>
</feature>
<evidence type="ECO:0000256" key="8">
    <source>
        <dbReference type="HAMAP-Rule" id="MF_00222"/>
    </source>
</evidence>
<dbReference type="EC" id="1.1.1.25" evidence="2 8"/>
<dbReference type="PANTHER" id="PTHR21089:SF1">
    <property type="entry name" value="BIFUNCTIONAL 3-DEHYDROQUINATE DEHYDRATASE_SHIKIMATE DEHYDROGENASE, CHLOROPLASTIC"/>
    <property type="match status" value="1"/>
</dbReference>
<keyword evidence="5 8" id="KW-0560">Oxidoreductase</keyword>
<evidence type="ECO:0000256" key="2">
    <source>
        <dbReference type="ARBA" id="ARBA00012962"/>
    </source>
</evidence>
<dbReference type="EMBL" id="JBDPGJ010000002">
    <property type="protein sequence ID" value="MEX0405890.1"/>
    <property type="molecule type" value="Genomic_DNA"/>
</dbReference>
<keyword evidence="13" id="KW-1185">Reference proteome</keyword>
<accession>A0ABV3SJV2</accession>
<dbReference type="Pfam" id="PF08501">
    <property type="entry name" value="Shikimate_dh_N"/>
    <property type="match status" value="1"/>
</dbReference>
<dbReference type="InterPro" id="IPR006151">
    <property type="entry name" value="Shikm_DH/Glu-tRNA_Rdtase"/>
</dbReference>
<feature type="binding site" evidence="8">
    <location>
        <position position="224"/>
    </location>
    <ligand>
        <name>NADP(+)</name>
        <dbReference type="ChEBI" id="CHEBI:58349"/>
    </ligand>
</feature>
<proteinExistence type="inferred from homology"/>
<feature type="binding site" evidence="8">
    <location>
        <position position="96"/>
    </location>
    <ligand>
        <name>shikimate</name>
        <dbReference type="ChEBI" id="CHEBI:36208"/>
    </ligand>
</feature>
<feature type="domain" description="SDH C-terminal" evidence="11">
    <location>
        <begin position="248"/>
        <end position="278"/>
    </location>
</feature>
<feature type="binding site" evidence="8">
    <location>
        <position position="71"/>
    </location>
    <ligand>
        <name>shikimate</name>
        <dbReference type="ChEBI" id="CHEBI:36208"/>
    </ligand>
</feature>
<comment type="catalytic activity">
    <reaction evidence="7 8">
        <text>shikimate + NADP(+) = 3-dehydroshikimate + NADPH + H(+)</text>
        <dbReference type="Rhea" id="RHEA:17737"/>
        <dbReference type="ChEBI" id="CHEBI:15378"/>
        <dbReference type="ChEBI" id="CHEBI:16630"/>
        <dbReference type="ChEBI" id="CHEBI:36208"/>
        <dbReference type="ChEBI" id="CHEBI:57783"/>
        <dbReference type="ChEBI" id="CHEBI:58349"/>
        <dbReference type="EC" id="1.1.1.25"/>
    </reaction>
</comment>
<evidence type="ECO:0000256" key="6">
    <source>
        <dbReference type="ARBA" id="ARBA00023141"/>
    </source>
</evidence>
<dbReference type="GO" id="GO:0004764">
    <property type="term" value="F:shikimate 3-dehydrogenase (NADP+) activity"/>
    <property type="evidence" value="ECO:0007669"/>
    <property type="project" value="UniProtKB-EC"/>
</dbReference>
<dbReference type="InterPro" id="IPR011342">
    <property type="entry name" value="Shikimate_DH"/>
</dbReference>
<comment type="caution">
    <text evidence="12">The sequence shown here is derived from an EMBL/GenBank/DDBJ whole genome shotgun (WGS) entry which is preliminary data.</text>
</comment>
<evidence type="ECO:0000256" key="3">
    <source>
        <dbReference type="ARBA" id="ARBA00022605"/>
    </source>
</evidence>
<dbReference type="Gene3D" id="3.40.50.720">
    <property type="entry name" value="NAD(P)-binding Rossmann-like Domain"/>
    <property type="match status" value="1"/>
</dbReference>
<keyword evidence="6 8" id="KW-0057">Aromatic amino acid biosynthesis</keyword>
<dbReference type="SUPFAM" id="SSF53223">
    <property type="entry name" value="Aminoacid dehydrogenase-like, N-terminal domain"/>
    <property type="match status" value="1"/>
</dbReference>
<feature type="active site" description="Proton acceptor" evidence="8">
    <location>
        <position position="75"/>
    </location>
</feature>
<feature type="binding site" evidence="8">
    <location>
        <position position="111"/>
    </location>
    <ligand>
        <name>shikimate</name>
        <dbReference type="ChEBI" id="CHEBI:36208"/>
    </ligand>
</feature>
<feature type="binding site" evidence="8">
    <location>
        <begin position="24"/>
        <end position="26"/>
    </location>
    <ligand>
        <name>shikimate</name>
        <dbReference type="ChEBI" id="CHEBI:36208"/>
    </ligand>
</feature>
<reference evidence="12 13" key="1">
    <citation type="submission" date="2024-05" db="EMBL/GenBank/DDBJ databases">
        <authorList>
            <person name="Jiang F."/>
        </authorList>
    </citation>
    <scope>NUCLEOTIDE SEQUENCE [LARGE SCALE GENOMIC DNA]</scope>
    <source>
        <strain evidence="12 13">LZ166</strain>
    </source>
</reference>
<protein>
    <recommendedName>
        <fullName evidence="2 8">Shikimate dehydrogenase (NADP(+))</fullName>
        <shortName evidence="8">SDH</shortName>
        <ecNumber evidence="2 8">1.1.1.25</ecNumber>
    </recommendedName>
</protein>